<keyword evidence="2" id="KW-1185">Reference proteome</keyword>
<comment type="caution">
    <text evidence="1">The sequence shown here is derived from an EMBL/GenBank/DDBJ whole genome shotgun (WGS) entry which is preliminary data.</text>
</comment>
<name>A0AAE0GF72_9CHLO</name>
<dbReference type="EMBL" id="LGRX02006281">
    <property type="protein sequence ID" value="KAK3276999.1"/>
    <property type="molecule type" value="Genomic_DNA"/>
</dbReference>
<reference evidence="1 2" key="1">
    <citation type="journal article" date="2015" name="Genome Biol. Evol.">
        <title>Comparative Genomics of a Bacterivorous Green Alga Reveals Evolutionary Causalities and Consequences of Phago-Mixotrophic Mode of Nutrition.</title>
        <authorList>
            <person name="Burns J.A."/>
            <person name="Paasch A."/>
            <person name="Narechania A."/>
            <person name="Kim E."/>
        </authorList>
    </citation>
    <scope>NUCLEOTIDE SEQUENCE [LARGE SCALE GENOMIC DNA]</scope>
    <source>
        <strain evidence="1 2">PLY_AMNH</strain>
    </source>
</reference>
<evidence type="ECO:0000313" key="2">
    <source>
        <dbReference type="Proteomes" id="UP001190700"/>
    </source>
</evidence>
<accession>A0AAE0GF72</accession>
<dbReference type="Proteomes" id="UP001190700">
    <property type="component" value="Unassembled WGS sequence"/>
</dbReference>
<gene>
    <name evidence="1" type="ORF">CYMTET_14966</name>
</gene>
<proteinExistence type="predicted"/>
<dbReference type="AlphaFoldDB" id="A0AAE0GF72"/>
<organism evidence="1 2">
    <name type="scientific">Cymbomonas tetramitiformis</name>
    <dbReference type="NCBI Taxonomy" id="36881"/>
    <lineage>
        <taxon>Eukaryota</taxon>
        <taxon>Viridiplantae</taxon>
        <taxon>Chlorophyta</taxon>
        <taxon>Pyramimonadophyceae</taxon>
        <taxon>Pyramimonadales</taxon>
        <taxon>Pyramimonadaceae</taxon>
        <taxon>Cymbomonas</taxon>
    </lineage>
</organism>
<sequence length="92" mass="9786">MEAVDVDAMATPYFTTSSATLTARLALSLNLRTNHAHSHFLDGAALSLRDTIPVQNIAGAHAATQFVGAIPARRDDRWQRARSSAPSSGVPD</sequence>
<evidence type="ECO:0000313" key="1">
    <source>
        <dbReference type="EMBL" id="KAK3276999.1"/>
    </source>
</evidence>
<protein>
    <submittedName>
        <fullName evidence="1">Uncharacterized protein</fullName>
    </submittedName>
</protein>